<gene>
    <name evidence="4" type="ORF">BET03_10175</name>
</gene>
<proteinExistence type="predicted"/>
<dbReference type="InterPro" id="IPR050624">
    <property type="entry name" value="HTH-type_Tx_Regulator"/>
</dbReference>
<dbReference type="InterPro" id="IPR023772">
    <property type="entry name" value="DNA-bd_HTH_TetR-type_CS"/>
</dbReference>
<dbReference type="OrthoDB" id="9812484at2"/>
<organism evidence="4 5">
    <name type="scientific">Thermohalobacter berrensis</name>
    <dbReference type="NCBI Taxonomy" id="99594"/>
    <lineage>
        <taxon>Bacteria</taxon>
        <taxon>Bacillati</taxon>
        <taxon>Bacillota</taxon>
        <taxon>Tissierellia</taxon>
        <taxon>Tissierellales</taxon>
        <taxon>Thermohalobacteraceae</taxon>
        <taxon>Thermohalobacter</taxon>
    </lineage>
</organism>
<dbReference type="RefSeq" id="WP_120168164.1">
    <property type="nucleotide sequence ID" value="NZ_MCIB01000008.1"/>
</dbReference>
<name>A0A419T6D6_9FIRM</name>
<dbReference type="EMBL" id="MCIB01000008">
    <property type="protein sequence ID" value="RKD32973.1"/>
    <property type="molecule type" value="Genomic_DNA"/>
</dbReference>
<dbReference type="GO" id="GO:0003677">
    <property type="term" value="F:DNA binding"/>
    <property type="evidence" value="ECO:0007669"/>
    <property type="project" value="UniProtKB-UniRule"/>
</dbReference>
<dbReference type="PRINTS" id="PR00455">
    <property type="entry name" value="HTHTETR"/>
</dbReference>
<dbReference type="AlphaFoldDB" id="A0A419T6D6"/>
<dbReference type="Pfam" id="PF21256">
    <property type="entry name" value="TetR_C_5-like"/>
    <property type="match status" value="1"/>
</dbReference>
<dbReference type="PANTHER" id="PTHR43479">
    <property type="entry name" value="ACREF/ENVCD OPERON REPRESSOR-RELATED"/>
    <property type="match status" value="1"/>
</dbReference>
<dbReference type="InterPro" id="IPR036271">
    <property type="entry name" value="Tet_transcr_reg_TetR-rel_C_sf"/>
</dbReference>
<dbReference type="Proteomes" id="UP000284177">
    <property type="component" value="Unassembled WGS sequence"/>
</dbReference>
<feature type="DNA-binding region" description="H-T-H motif" evidence="2">
    <location>
        <begin position="34"/>
        <end position="53"/>
    </location>
</feature>
<protein>
    <submittedName>
        <fullName evidence="4">TetR family transcriptional regulator</fullName>
    </submittedName>
</protein>
<dbReference type="InterPro" id="IPR009057">
    <property type="entry name" value="Homeodomain-like_sf"/>
</dbReference>
<evidence type="ECO:0000256" key="2">
    <source>
        <dbReference type="PROSITE-ProRule" id="PRU00335"/>
    </source>
</evidence>
<keyword evidence="5" id="KW-1185">Reference proteome</keyword>
<accession>A0A419T6D6</accession>
<dbReference type="SUPFAM" id="SSF48498">
    <property type="entry name" value="Tetracyclin repressor-like, C-terminal domain"/>
    <property type="match status" value="1"/>
</dbReference>
<dbReference type="Pfam" id="PF00440">
    <property type="entry name" value="TetR_N"/>
    <property type="match status" value="1"/>
</dbReference>
<dbReference type="PANTHER" id="PTHR43479:SF11">
    <property type="entry name" value="ACREF_ENVCD OPERON REPRESSOR-RELATED"/>
    <property type="match status" value="1"/>
</dbReference>
<comment type="caution">
    <text evidence="4">The sequence shown here is derived from an EMBL/GenBank/DDBJ whole genome shotgun (WGS) entry which is preliminary data.</text>
</comment>
<dbReference type="PROSITE" id="PS50977">
    <property type="entry name" value="HTH_TETR_2"/>
    <property type="match status" value="1"/>
</dbReference>
<sequence length="210" mass="24376">MPKNTFFNLPEDKREKILDSAIDEFAKYSYHKASINRIVKKSGIAKGSFYQYFEDKKDLYKYIIDISTQKKLKYLTYVMNNLNRLNFFQIVRELYLAGIKFAKDNPKLSEIANNFVRDTDSNLKDEILESGIKKSNNLFKQLLTQGIDNGDIDPNIDIDLVAYVITSLSISISEYFIKEVKGEDEMEIMAFVDKMLYIIENGIKNKNKGN</sequence>
<dbReference type="InterPro" id="IPR001647">
    <property type="entry name" value="HTH_TetR"/>
</dbReference>
<dbReference type="Gene3D" id="1.10.357.10">
    <property type="entry name" value="Tetracycline Repressor, domain 2"/>
    <property type="match status" value="1"/>
</dbReference>
<keyword evidence="1 2" id="KW-0238">DNA-binding</keyword>
<dbReference type="PROSITE" id="PS01081">
    <property type="entry name" value="HTH_TETR_1"/>
    <property type="match status" value="1"/>
</dbReference>
<evidence type="ECO:0000256" key="1">
    <source>
        <dbReference type="ARBA" id="ARBA00023125"/>
    </source>
</evidence>
<evidence type="ECO:0000313" key="4">
    <source>
        <dbReference type="EMBL" id="RKD32973.1"/>
    </source>
</evidence>
<evidence type="ECO:0000259" key="3">
    <source>
        <dbReference type="PROSITE" id="PS50977"/>
    </source>
</evidence>
<feature type="domain" description="HTH tetR-type" evidence="3">
    <location>
        <begin position="11"/>
        <end position="71"/>
    </location>
</feature>
<reference evidence="4 5" key="1">
    <citation type="submission" date="2016-08" db="EMBL/GenBank/DDBJ databases">
        <title>Novel Firmicutes and Novel Genomes.</title>
        <authorList>
            <person name="Poppleton D.I."/>
            <person name="Gribaldo S."/>
        </authorList>
    </citation>
    <scope>NUCLEOTIDE SEQUENCE [LARGE SCALE GENOMIC DNA]</scope>
    <source>
        <strain evidence="4 5">CTT3</strain>
    </source>
</reference>
<dbReference type="SUPFAM" id="SSF46689">
    <property type="entry name" value="Homeodomain-like"/>
    <property type="match status" value="1"/>
</dbReference>
<evidence type="ECO:0000313" key="5">
    <source>
        <dbReference type="Proteomes" id="UP000284177"/>
    </source>
</evidence>
<dbReference type="InterPro" id="IPR049488">
    <property type="entry name" value="TM_1030-like_C"/>
</dbReference>